<dbReference type="GO" id="GO:0055091">
    <property type="term" value="P:phospholipid homeostasis"/>
    <property type="evidence" value="ECO:0007669"/>
    <property type="project" value="TreeGrafter"/>
</dbReference>
<evidence type="ECO:0000256" key="6">
    <source>
        <dbReference type="SAM" id="Phobius"/>
    </source>
</evidence>
<accession>A0A328VMZ4</accession>
<sequence>MNAFFSRLVAPLPRPGQKPVITPSRRLIRSLLALTVALLGCINGLVVLLPSHPGRLELLRDLLTTIALLAPFGPAFWPFVQTSHTIALLIGFFLILLAIGLARGKERAWQVTMLLLPLSALLHVVRGLAIEEALLSCSLWGVLLLARPCFQVASDPWRVRQGFALLAIGAALLLLYGIGGYYLIEGQFLTMSGTGGTLLALLRRMLNLPAQELLPLTRRAHWFLDSLPILAATALLTGMVALLRPVSARWWLAQQRERLAQVEQRAIDLLQRYGQETLAFFALEPGNLRYLTPNGEGLVAYRLVNTVAVVPGDPICPPEAREQVSRAFLELCQRNGWQVAIYQAHPDFLPYYRSSGLSIFKIGEEGLIDPRSFSLSGSAMANVRTSSRRAEREGVTLRWLEEAPPAELYEQMVQISRSWLRQKGARETEEMGFSMGRLSELPAMAQRAQLIAAAAESADPEVRRQPPPRLTLGLAFDRTNKLCAFVSFTPIYGLYDARDGTRRDWGWALDLMRRAPDAPYGVMELLLVRAIERFREAGAWLVSLGLIAACDTNQELSPGQRAIANFLLEHVHVLEEHRTLFRFKQKFQPRWESRYVVASNTLALPRIALAILNAHQQRSEAREPLPGLPDQNLLTIHR</sequence>
<organism evidence="8 9">
    <name type="scientific">Thermogemmatispora tikiterensis</name>
    <dbReference type="NCBI Taxonomy" id="1825093"/>
    <lineage>
        <taxon>Bacteria</taxon>
        <taxon>Bacillati</taxon>
        <taxon>Chloroflexota</taxon>
        <taxon>Ktedonobacteria</taxon>
        <taxon>Thermogemmatisporales</taxon>
        <taxon>Thermogemmatisporaceae</taxon>
        <taxon>Thermogemmatispora</taxon>
    </lineage>
</organism>
<dbReference type="SUPFAM" id="SSF55729">
    <property type="entry name" value="Acyl-CoA N-acyltransferases (Nat)"/>
    <property type="match status" value="1"/>
</dbReference>
<evidence type="ECO:0000256" key="3">
    <source>
        <dbReference type="ARBA" id="ARBA00022692"/>
    </source>
</evidence>
<keyword evidence="2" id="KW-1003">Cell membrane</keyword>
<reference evidence="8 9" key="1">
    <citation type="submission" date="2016-08" db="EMBL/GenBank/DDBJ databases">
        <title>Analysis of Carbohydrate Active Enzymes in Thermogemmatispora T81 Reveals Carbohydrate Degradation Ability.</title>
        <authorList>
            <person name="Tomazini A."/>
            <person name="Lal S."/>
            <person name="Stott M."/>
            <person name="Henrissat B."/>
            <person name="Polikarpov I."/>
            <person name="Sparling R."/>
            <person name="Levin D.B."/>
        </authorList>
    </citation>
    <scope>NUCLEOTIDE SEQUENCE [LARGE SCALE GENOMIC DNA]</scope>
    <source>
        <strain evidence="8 9">T81</strain>
    </source>
</reference>
<evidence type="ECO:0000259" key="7">
    <source>
        <dbReference type="Pfam" id="PF09924"/>
    </source>
</evidence>
<feature type="transmembrane region" description="Helical" evidence="6">
    <location>
        <begin position="109"/>
        <end position="127"/>
    </location>
</feature>
<comment type="subcellular location">
    <subcellularLocation>
        <location evidence="1">Cell membrane</location>
        <topology evidence="1">Multi-pass membrane protein</topology>
    </subcellularLocation>
</comment>
<dbReference type="InterPro" id="IPR051211">
    <property type="entry name" value="PG_lysyltransferase"/>
</dbReference>
<evidence type="ECO:0000256" key="2">
    <source>
        <dbReference type="ARBA" id="ARBA00022475"/>
    </source>
</evidence>
<dbReference type="Proteomes" id="UP000248706">
    <property type="component" value="Unassembled WGS sequence"/>
</dbReference>
<feature type="domain" description="Phosphatidylglycerol lysyltransferase C-terminal" evidence="7">
    <location>
        <begin position="269"/>
        <end position="597"/>
    </location>
</feature>
<dbReference type="AlphaFoldDB" id="A0A328VMZ4"/>
<evidence type="ECO:0000313" key="9">
    <source>
        <dbReference type="Proteomes" id="UP000248706"/>
    </source>
</evidence>
<feature type="transmembrane region" description="Helical" evidence="6">
    <location>
        <begin position="162"/>
        <end position="182"/>
    </location>
</feature>
<feature type="transmembrane region" description="Helical" evidence="6">
    <location>
        <begin position="86"/>
        <end position="102"/>
    </location>
</feature>
<protein>
    <recommendedName>
        <fullName evidence="7">Phosphatidylglycerol lysyltransferase C-terminal domain-containing protein</fullName>
    </recommendedName>
</protein>
<dbReference type="EMBL" id="MCIF01000002">
    <property type="protein sequence ID" value="RAQ97013.1"/>
    <property type="molecule type" value="Genomic_DNA"/>
</dbReference>
<evidence type="ECO:0000256" key="4">
    <source>
        <dbReference type="ARBA" id="ARBA00022989"/>
    </source>
</evidence>
<dbReference type="Pfam" id="PF09924">
    <property type="entry name" value="LPG_synthase_C"/>
    <property type="match status" value="1"/>
</dbReference>
<feature type="transmembrane region" description="Helical" evidence="6">
    <location>
        <begin position="27"/>
        <end position="50"/>
    </location>
</feature>
<dbReference type="RefSeq" id="WP_223258362.1">
    <property type="nucleotide sequence ID" value="NZ_MCIF01000002.1"/>
</dbReference>
<evidence type="ECO:0000313" key="8">
    <source>
        <dbReference type="EMBL" id="RAQ97013.1"/>
    </source>
</evidence>
<evidence type="ECO:0000256" key="1">
    <source>
        <dbReference type="ARBA" id="ARBA00004651"/>
    </source>
</evidence>
<dbReference type="GO" id="GO:0016755">
    <property type="term" value="F:aminoacyltransferase activity"/>
    <property type="evidence" value="ECO:0007669"/>
    <property type="project" value="TreeGrafter"/>
</dbReference>
<keyword evidence="5 6" id="KW-0472">Membrane</keyword>
<keyword evidence="3 6" id="KW-0812">Transmembrane</keyword>
<keyword evidence="9" id="KW-1185">Reference proteome</keyword>
<dbReference type="InterPro" id="IPR016181">
    <property type="entry name" value="Acyl_CoA_acyltransferase"/>
</dbReference>
<dbReference type="PANTHER" id="PTHR34697:SF2">
    <property type="entry name" value="PHOSPHATIDYLGLYCEROL LYSYLTRANSFERASE"/>
    <property type="match status" value="1"/>
</dbReference>
<feature type="transmembrane region" description="Helical" evidence="6">
    <location>
        <begin position="227"/>
        <end position="252"/>
    </location>
</feature>
<evidence type="ECO:0000256" key="5">
    <source>
        <dbReference type="ARBA" id="ARBA00023136"/>
    </source>
</evidence>
<proteinExistence type="predicted"/>
<dbReference type="GO" id="GO:0005886">
    <property type="term" value="C:plasma membrane"/>
    <property type="evidence" value="ECO:0007669"/>
    <property type="project" value="UniProtKB-SubCell"/>
</dbReference>
<dbReference type="PANTHER" id="PTHR34697">
    <property type="entry name" value="PHOSPHATIDYLGLYCEROL LYSYLTRANSFERASE"/>
    <property type="match status" value="1"/>
</dbReference>
<gene>
    <name evidence="8" type="ORF">A4R35_15855</name>
</gene>
<comment type="caution">
    <text evidence="8">The sequence shown here is derived from an EMBL/GenBank/DDBJ whole genome shotgun (WGS) entry which is preliminary data.</text>
</comment>
<name>A0A328VMZ4_9CHLR</name>
<dbReference type="InterPro" id="IPR024320">
    <property type="entry name" value="LPG_synthase_C"/>
</dbReference>
<keyword evidence="4 6" id="KW-1133">Transmembrane helix</keyword>